<name>A0A345CV10_9GAMM</name>
<accession>A0A345CV10</accession>
<protein>
    <recommendedName>
        <fullName evidence="1">Transposase IS801/IS1294 domain-containing protein</fullName>
    </recommendedName>
</protein>
<dbReference type="GO" id="GO:0004803">
    <property type="term" value="F:transposase activity"/>
    <property type="evidence" value="ECO:0007669"/>
    <property type="project" value="InterPro"/>
</dbReference>
<dbReference type="InterPro" id="IPR007069">
    <property type="entry name" value="Transposase_32"/>
</dbReference>
<dbReference type="GO" id="GO:0003677">
    <property type="term" value="F:DNA binding"/>
    <property type="evidence" value="ECO:0007669"/>
    <property type="project" value="InterPro"/>
</dbReference>
<gene>
    <name evidence="2" type="ORF">AV903_16525</name>
</gene>
<dbReference type="Pfam" id="PF04986">
    <property type="entry name" value="Y2_Tnp"/>
    <property type="match status" value="1"/>
</dbReference>
<evidence type="ECO:0000259" key="1">
    <source>
        <dbReference type="Pfam" id="PF04986"/>
    </source>
</evidence>
<organism evidence="2 3">
    <name type="scientific">Erwinia tracheiphila</name>
    <dbReference type="NCBI Taxonomy" id="65700"/>
    <lineage>
        <taxon>Bacteria</taxon>
        <taxon>Pseudomonadati</taxon>
        <taxon>Pseudomonadota</taxon>
        <taxon>Gammaproteobacteria</taxon>
        <taxon>Enterobacterales</taxon>
        <taxon>Erwiniaceae</taxon>
        <taxon>Erwinia</taxon>
    </lineage>
</organism>
<feature type="domain" description="Transposase IS801/IS1294" evidence="1">
    <location>
        <begin position="35"/>
        <end position="101"/>
    </location>
</feature>
<evidence type="ECO:0000313" key="2">
    <source>
        <dbReference type="EMBL" id="AXF77277.1"/>
    </source>
</evidence>
<dbReference type="EMBL" id="CP013970">
    <property type="protein sequence ID" value="AXF77277.1"/>
    <property type="molecule type" value="Genomic_DNA"/>
</dbReference>
<sequence length="177" mass="19596">MAALPEGTVWLLLEGALHQENKGRLAQREISGALLNRPPMSASRLRHYDGGAVVHHYLAHHTRKHKLRPLSQEEMIGGYISHVPARHFKVVRYSGFLTNCRRGTLLPGAYDTLQISARREARVRGADEGFSGHVPVQMHPVRGQTSLCKCPPDRRARDGIALGKAAWDGEKTMAPDA</sequence>
<dbReference type="GO" id="GO:0006313">
    <property type="term" value="P:DNA transposition"/>
    <property type="evidence" value="ECO:0007669"/>
    <property type="project" value="InterPro"/>
</dbReference>
<evidence type="ECO:0000313" key="3">
    <source>
        <dbReference type="Proteomes" id="UP000264980"/>
    </source>
</evidence>
<dbReference type="AlphaFoldDB" id="A0A345CV10"/>
<proteinExistence type="predicted"/>
<reference evidence="2 3" key="1">
    <citation type="submission" date="2016-01" db="EMBL/GenBank/DDBJ databases">
        <authorList>
            <person name="Oliw E.H."/>
        </authorList>
    </citation>
    <scope>NUCLEOTIDE SEQUENCE [LARGE SCALE GENOMIC DNA]</scope>
    <source>
        <strain evidence="2 3">MDcuke</strain>
    </source>
</reference>
<dbReference type="Proteomes" id="UP000264980">
    <property type="component" value="Chromosome"/>
</dbReference>